<proteinExistence type="predicted"/>
<protein>
    <recommendedName>
        <fullName evidence="3">Thioesterase family protein</fullName>
    </recommendedName>
</protein>
<dbReference type="EMBL" id="QMIG01000002">
    <property type="protein sequence ID" value="RAW17972.1"/>
    <property type="molecule type" value="Genomic_DNA"/>
</dbReference>
<reference evidence="1 2" key="1">
    <citation type="submission" date="2018-06" db="EMBL/GenBank/DDBJ databases">
        <title>Phytoactinopolyspora halophila sp. nov., a novel halophilic actinomycete isolated from a saline soil in China.</title>
        <authorList>
            <person name="Tang S.-K."/>
        </authorList>
    </citation>
    <scope>NUCLEOTIDE SEQUENCE [LARGE SCALE GENOMIC DNA]</scope>
    <source>
        <strain evidence="1 2">YIM 96934</strain>
    </source>
</reference>
<comment type="caution">
    <text evidence="1">The sequence shown here is derived from an EMBL/GenBank/DDBJ whole genome shotgun (WGS) entry which is preliminary data.</text>
</comment>
<name>A0A329R3C1_9ACTN</name>
<sequence>MDMRLSIDRRFRGPVSSGNGGYVCGLVAAHMQAPVVEVTLRKPPPLEVPLEIVPGDGGARLVEGDETVAEGVPAPSAMEGSVAVPPVDVAEARAASAAYPGLAEHPFPECFVCGPLREAGDGMRLFPGRLDGERTACLWTVSEDDAGDVRRVWAGLDCPGGWTAPIEGRPMVLGRMAARIEATPSAGEVCVVMGQLLGGEGRKTWTATTIYSAGGHELGRALATWITLPT</sequence>
<dbReference type="Gene3D" id="3.10.129.10">
    <property type="entry name" value="Hotdog Thioesterase"/>
    <property type="match status" value="1"/>
</dbReference>
<gene>
    <name evidence="1" type="ORF">DPM12_03795</name>
</gene>
<evidence type="ECO:0000313" key="1">
    <source>
        <dbReference type="EMBL" id="RAW17972.1"/>
    </source>
</evidence>
<dbReference type="AlphaFoldDB" id="A0A329R3C1"/>
<evidence type="ECO:0008006" key="3">
    <source>
        <dbReference type="Google" id="ProtNLM"/>
    </source>
</evidence>
<dbReference type="InterPro" id="IPR029069">
    <property type="entry name" value="HotDog_dom_sf"/>
</dbReference>
<dbReference type="OrthoDB" id="5495835at2"/>
<keyword evidence="2" id="KW-1185">Reference proteome</keyword>
<dbReference type="Proteomes" id="UP000250462">
    <property type="component" value="Unassembled WGS sequence"/>
</dbReference>
<accession>A0A329R3C1</accession>
<dbReference type="SUPFAM" id="SSF54637">
    <property type="entry name" value="Thioesterase/thiol ester dehydrase-isomerase"/>
    <property type="match status" value="1"/>
</dbReference>
<evidence type="ECO:0000313" key="2">
    <source>
        <dbReference type="Proteomes" id="UP000250462"/>
    </source>
</evidence>
<organism evidence="1 2">
    <name type="scientific">Phytoactinopolyspora halophila</name>
    <dbReference type="NCBI Taxonomy" id="1981511"/>
    <lineage>
        <taxon>Bacteria</taxon>
        <taxon>Bacillati</taxon>
        <taxon>Actinomycetota</taxon>
        <taxon>Actinomycetes</taxon>
        <taxon>Jiangellales</taxon>
        <taxon>Jiangellaceae</taxon>
        <taxon>Phytoactinopolyspora</taxon>
    </lineage>
</organism>